<feature type="domain" description="Glycosyltransferase 2-like" evidence="1">
    <location>
        <begin position="4"/>
        <end position="169"/>
    </location>
</feature>
<protein>
    <submittedName>
        <fullName evidence="2">Glycosyltransferase, group 2 family protein</fullName>
        <ecNumber evidence="2">2.4.-.-</ecNumber>
    </submittedName>
</protein>
<proteinExistence type="predicted"/>
<keyword evidence="2" id="KW-0808">Transferase</keyword>
<dbReference type="PANTHER" id="PTHR10859:SF91">
    <property type="entry name" value="DOLICHYL-PHOSPHATE BETA-GLUCOSYLTRANSFERASE"/>
    <property type="match status" value="1"/>
</dbReference>
<dbReference type="Gene3D" id="3.90.550.10">
    <property type="entry name" value="Spore Coat Polysaccharide Biosynthesis Protein SpsA, Chain A"/>
    <property type="match status" value="1"/>
</dbReference>
<dbReference type="AlphaFoldDB" id="A0A212KI26"/>
<dbReference type="GO" id="GO:0006487">
    <property type="term" value="P:protein N-linked glycosylation"/>
    <property type="evidence" value="ECO:0007669"/>
    <property type="project" value="TreeGrafter"/>
</dbReference>
<evidence type="ECO:0000313" key="2">
    <source>
        <dbReference type="EMBL" id="SBW11364.1"/>
    </source>
</evidence>
<dbReference type="EMBL" id="FLUN01000001">
    <property type="protein sequence ID" value="SBW11364.1"/>
    <property type="molecule type" value="Genomic_DNA"/>
</dbReference>
<dbReference type="InterPro" id="IPR001173">
    <property type="entry name" value="Glyco_trans_2-like"/>
</dbReference>
<dbReference type="Pfam" id="PF00535">
    <property type="entry name" value="Glycos_transf_2"/>
    <property type="match status" value="1"/>
</dbReference>
<gene>
    <name evidence="2" type="ORF">KL86CLO1_13250</name>
</gene>
<reference evidence="2" key="1">
    <citation type="submission" date="2016-04" db="EMBL/GenBank/DDBJ databases">
        <authorList>
            <person name="Evans L.H."/>
            <person name="Alamgir A."/>
            <person name="Owens N."/>
            <person name="Weber N.D."/>
            <person name="Virtaneva K."/>
            <person name="Barbian K."/>
            <person name="Babar A."/>
            <person name="Rosenke K."/>
        </authorList>
    </citation>
    <scope>NUCLEOTIDE SEQUENCE</scope>
    <source>
        <strain evidence="2">86</strain>
    </source>
</reference>
<evidence type="ECO:0000259" key="1">
    <source>
        <dbReference type="Pfam" id="PF00535"/>
    </source>
</evidence>
<dbReference type="SUPFAM" id="SSF53448">
    <property type="entry name" value="Nucleotide-diphospho-sugar transferases"/>
    <property type="match status" value="1"/>
</dbReference>
<keyword evidence="2" id="KW-0328">Glycosyltransferase</keyword>
<accession>A0A212KI26</accession>
<dbReference type="EC" id="2.4.-.-" evidence="2"/>
<sequence length="233" mass="25723">MKLSLVIPAYNEKAIIADTVKTVMERLARIDPDYELVVVDDGSTDGMAALLRPLEGAHLRLEGYSPNRGKGAAVRVGMLAAEGDYVFCTDADLAYGLENIPSMLDKLEEAGCDLVIGSRRLNPEGYKDYPPLRLLTSKCFGLLVRVLSGLPYDTQCGIKGYTRAAAQTLFSQCSTDGFAFDFEVLLRARKAGLDIEQEGVSIVNHRDSKVNLLRDSARMFRDLLRIKDQVKRS</sequence>
<dbReference type="InterPro" id="IPR029044">
    <property type="entry name" value="Nucleotide-diphossugar_trans"/>
</dbReference>
<organism evidence="2">
    <name type="scientific">uncultured Eubacteriales bacterium</name>
    <dbReference type="NCBI Taxonomy" id="172733"/>
    <lineage>
        <taxon>Bacteria</taxon>
        <taxon>Bacillati</taxon>
        <taxon>Bacillota</taxon>
        <taxon>Clostridia</taxon>
        <taxon>Eubacteriales</taxon>
        <taxon>environmental samples</taxon>
    </lineage>
</organism>
<dbReference type="GO" id="GO:0016757">
    <property type="term" value="F:glycosyltransferase activity"/>
    <property type="evidence" value="ECO:0007669"/>
    <property type="project" value="UniProtKB-KW"/>
</dbReference>
<name>A0A212KI26_9FIRM</name>
<dbReference type="PANTHER" id="PTHR10859">
    <property type="entry name" value="GLYCOSYL TRANSFERASE"/>
    <property type="match status" value="1"/>
</dbReference>